<comment type="cofactor">
    <cofactor evidence="1">
        <name>Mn(2+)</name>
        <dbReference type="ChEBI" id="CHEBI:29035"/>
    </cofactor>
</comment>
<dbReference type="NCBIfam" id="NF008733">
    <property type="entry name" value="PRK11756.1"/>
    <property type="match status" value="1"/>
</dbReference>
<comment type="cofactor">
    <cofactor evidence="7">
        <name>Mg(2+)</name>
        <dbReference type="ChEBI" id="CHEBI:18420"/>
    </cofactor>
    <cofactor evidence="7">
        <name>Mn(2+)</name>
        <dbReference type="ChEBI" id="CHEBI:29035"/>
    </cofactor>
    <text evidence="7">Probably binds two magnesium or manganese ions per subunit.</text>
</comment>
<dbReference type="InterPro" id="IPR037493">
    <property type="entry name" value="ExoIII-like"/>
</dbReference>
<feature type="domain" description="Endonuclease/exonuclease/phosphatase" evidence="10">
    <location>
        <begin position="57"/>
        <end position="313"/>
    </location>
</feature>
<proteinExistence type="inferred from homology"/>
<evidence type="ECO:0000256" key="8">
    <source>
        <dbReference type="PIRSR" id="PIRSR604808-3"/>
    </source>
</evidence>
<dbReference type="PROSITE" id="PS00727">
    <property type="entry name" value="AP_NUCLEASE_F1_2"/>
    <property type="match status" value="1"/>
</dbReference>
<keyword evidence="3 7" id="KW-0479">Metal-binding</keyword>
<dbReference type="GO" id="GO:0046872">
    <property type="term" value="F:metal ion binding"/>
    <property type="evidence" value="ECO:0007669"/>
    <property type="project" value="UniProtKB-KW"/>
</dbReference>
<evidence type="ECO:0000256" key="7">
    <source>
        <dbReference type="PIRSR" id="PIRSR604808-2"/>
    </source>
</evidence>
<evidence type="ECO:0000256" key="6">
    <source>
        <dbReference type="PIRSR" id="PIRSR604808-1"/>
    </source>
</evidence>
<sequence>MSAGVRCQSYSKNSNERSDPKVTALGANVLRRRKISDKLVQLNARQTTEKYSSMKVISFNINGLRARLHQLQALIEKHQPDVIGLQEIKVHDEAFPVEDVEAMGYKVYFHGQKAHYGVAMLCKQTPVRVQKGFPTDGEDAQRRMIMATFKQEDGSEVTVLNGYFPQGENIEHETKFPAKRKFYQDLMTYLNASHTNDEKLIVMGDINISPLDLDIGIGEVNRKRWLKTGKCSFQPEEREMLATLMNWGFVDTFRQQYPDVDNKFSWFDYRSRGFDDNRGLRIDVILATPSLAVDCIDTGIDYELRGIEKPSDHAPIWATFK</sequence>
<comment type="similarity">
    <text evidence="2">Belongs to the DNA repair enzymes AP/ExoA family.</text>
</comment>
<dbReference type="SUPFAM" id="SSF56219">
    <property type="entry name" value="DNase I-like"/>
    <property type="match status" value="1"/>
</dbReference>
<name>A0A377HQU8_GRIHO</name>
<dbReference type="InterPro" id="IPR004808">
    <property type="entry name" value="AP_endonuc_1"/>
</dbReference>
<dbReference type="EC" id="3.1.11.2" evidence="11"/>
<feature type="binding site" evidence="7">
    <location>
        <position position="207"/>
    </location>
    <ligand>
        <name>Mg(2+)</name>
        <dbReference type="ChEBI" id="CHEBI:18420"/>
        <label>1</label>
    </ligand>
</feature>
<organism evidence="11 12">
    <name type="scientific">Grimontia hollisae</name>
    <name type="common">Vibrio hollisae</name>
    <dbReference type="NCBI Taxonomy" id="673"/>
    <lineage>
        <taxon>Bacteria</taxon>
        <taxon>Pseudomonadati</taxon>
        <taxon>Pseudomonadota</taxon>
        <taxon>Gammaproteobacteria</taxon>
        <taxon>Vibrionales</taxon>
        <taxon>Vibrionaceae</taxon>
        <taxon>Grimontia</taxon>
    </lineage>
</organism>
<dbReference type="NCBIfam" id="TIGR00195">
    <property type="entry name" value="exoDNase_III"/>
    <property type="match status" value="1"/>
</dbReference>
<feature type="binding site" evidence="7">
    <location>
        <position position="312"/>
    </location>
    <ligand>
        <name>Mg(2+)</name>
        <dbReference type="ChEBI" id="CHEBI:18420"/>
        <label>1</label>
    </ligand>
</feature>
<dbReference type="InterPro" id="IPR036691">
    <property type="entry name" value="Endo/exonu/phosph_ase_sf"/>
</dbReference>
<feature type="binding site" evidence="7">
    <location>
        <position position="313"/>
    </location>
    <ligand>
        <name>Mg(2+)</name>
        <dbReference type="ChEBI" id="CHEBI:18420"/>
        <label>1</label>
    </ligand>
</feature>
<dbReference type="GO" id="GO:0006281">
    <property type="term" value="P:DNA repair"/>
    <property type="evidence" value="ECO:0007669"/>
    <property type="project" value="InterPro"/>
</dbReference>
<evidence type="ECO:0000256" key="1">
    <source>
        <dbReference type="ARBA" id="ARBA00001936"/>
    </source>
</evidence>
<keyword evidence="4 11" id="KW-0378">Hydrolase</keyword>
<feature type="binding site" evidence="7">
    <location>
        <position position="60"/>
    </location>
    <ligand>
        <name>Mg(2+)</name>
        <dbReference type="ChEBI" id="CHEBI:18420"/>
        <label>1</label>
    </ligand>
</feature>
<protein>
    <submittedName>
        <fullName evidence="11">Exodeoxyribonuclease III</fullName>
        <ecNumber evidence="11">3.1.11.2</ecNumber>
    </submittedName>
</protein>
<evidence type="ECO:0000256" key="4">
    <source>
        <dbReference type="ARBA" id="ARBA00022801"/>
    </source>
</evidence>
<dbReference type="PANTHER" id="PTHR43250:SF2">
    <property type="entry name" value="EXODEOXYRIBONUCLEASE III"/>
    <property type="match status" value="1"/>
</dbReference>
<dbReference type="EMBL" id="UGHD01000002">
    <property type="protein sequence ID" value="STO58112.1"/>
    <property type="molecule type" value="Genomic_DNA"/>
</dbReference>
<dbReference type="InterPro" id="IPR020848">
    <property type="entry name" value="AP_endonuclease_F1_CS"/>
</dbReference>
<feature type="binding site" evidence="7">
    <location>
        <position position="205"/>
    </location>
    <ligand>
        <name>Mg(2+)</name>
        <dbReference type="ChEBI" id="CHEBI:18420"/>
        <label>1</label>
    </ligand>
</feature>
<feature type="active site" evidence="6">
    <location>
        <position position="163"/>
    </location>
</feature>
<dbReference type="Pfam" id="PF03372">
    <property type="entry name" value="Exo_endo_phos"/>
    <property type="match status" value="1"/>
</dbReference>
<dbReference type="NCBIfam" id="TIGR00633">
    <property type="entry name" value="xth"/>
    <property type="match status" value="1"/>
</dbReference>
<dbReference type="STRING" id="673.AL542_13810"/>
<dbReference type="GO" id="GO:0003677">
    <property type="term" value="F:DNA binding"/>
    <property type="evidence" value="ECO:0007669"/>
    <property type="project" value="InterPro"/>
</dbReference>
<evidence type="ECO:0000313" key="11">
    <source>
        <dbReference type="EMBL" id="STO58112.1"/>
    </source>
</evidence>
<dbReference type="Proteomes" id="UP000254512">
    <property type="component" value="Unassembled WGS sequence"/>
</dbReference>
<gene>
    <name evidence="11" type="primary">xthA</name>
    <name evidence="11" type="ORF">NCTC11645_02530</name>
</gene>
<dbReference type="InterPro" id="IPR020847">
    <property type="entry name" value="AP_endonuclease_F1_BS"/>
</dbReference>
<feature type="site" description="Interaction with DNA substrate" evidence="8">
    <location>
        <position position="313"/>
    </location>
</feature>
<feature type="active site" description="Proton acceptor" evidence="6">
    <location>
        <position position="313"/>
    </location>
</feature>
<evidence type="ECO:0000259" key="10">
    <source>
        <dbReference type="Pfam" id="PF03372"/>
    </source>
</evidence>
<evidence type="ECO:0000256" key="2">
    <source>
        <dbReference type="ARBA" id="ARBA00007092"/>
    </source>
</evidence>
<evidence type="ECO:0000256" key="9">
    <source>
        <dbReference type="SAM" id="MobiDB-lite"/>
    </source>
</evidence>
<reference evidence="11 12" key="1">
    <citation type="submission" date="2018-06" db="EMBL/GenBank/DDBJ databases">
        <authorList>
            <consortium name="Pathogen Informatics"/>
            <person name="Doyle S."/>
        </authorList>
    </citation>
    <scope>NUCLEOTIDE SEQUENCE [LARGE SCALE GENOMIC DNA]</scope>
    <source>
        <strain evidence="11 12">NCTC11645</strain>
    </source>
</reference>
<feature type="binding site" evidence="7">
    <location>
        <position position="87"/>
    </location>
    <ligand>
        <name>Mg(2+)</name>
        <dbReference type="ChEBI" id="CHEBI:18420"/>
        <label>1</label>
    </ligand>
</feature>
<dbReference type="InterPro" id="IPR005135">
    <property type="entry name" value="Endo/exonuclease/phosphatase"/>
</dbReference>
<keyword evidence="5 7" id="KW-0460">Magnesium</keyword>
<dbReference type="GO" id="GO:0008311">
    <property type="term" value="F:double-stranded DNA 3'-5' DNA exonuclease activity"/>
    <property type="evidence" value="ECO:0007669"/>
    <property type="project" value="UniProtKB-EC"/>
</dbReference>
<feature type="site" description="Transition state stabilizer" evidence="8">
    <location>
        <position position="207"/>
    </location>
</feature>
<dbReference type="PROSITE" id="PS00726">
    <property type="entry name" value="AP_NUCLEASE_F1_1"/>
    <property type="match status" value="1"/>
</dbReference>
<feature type="region of interest" description="Disordered" evidence="9">
    <location>
        <begin position="1"/>
        <end position="21"/>
    </location>
</feature>
<feature type="site" description="Important for catalytic activity" evidence="8">
    <location>
        <position position="283"/>
    </location>
</feature>
<evidence type="ECO:0000256" key="3">
    <source>
        <dbReference type="ARBA" id="ARBA00022723"/>
    </source>
</evidence>
<dbReference type="AlphaFoldDB" id="A0A377HQU8"/>
<dbReference type="GO" id="GO:0004519">
    <property type="term" value="F:endonuclease activity"/>
    <property type="evidence" value="ECO:0007669"/>
    <property type="project" value="InterPro"/>
</dbReference>
<evidence type="ECO:0000256" key="5">
    <source>
        <dbReference type="ARBA" id="ARBA00022842"/>
    </source>
</evidence>
<keyword evidence="7" id="KW-0464">Manganese</keyword>
<dbReference type="CDD" id="cd09086">
    <property type="entry name" value="ExoIII-like_AP-endo"/>
    <property type="match status" value="1"/>
</dbReference>
<feature type="active site" description="Proton donor/acceptor" evidence="6">
    <location>
        <position position="205"/>
    </location>
</feature>
<dbReference type="PANTHER" id="PTHR43250">
    <property type="entry name" value="EXODEOXYRIBONUCLEASE III"/>
    <property type="match status" value="1"/>
</dbReference>
<accession>A0A377HQU8</accession>
<dbReference type="PROSITE" id="PS51435">
    <property type="entry name" value="AP_NUCLEASE_F1_4"/>
    <property type="match status" value="1"/>
</dbReference>
<evidence type="ECO:0000313" key="12">
    <source>
        <dbReference type="Proteomes" id="UP000254512"/>
    </source>
</evidence>
<dbReference type="Gene3D" id="3.60.10.10">
    <property type="entry name" value="Endonuclease/exonuclease/phosphatase"/>
    <property type="match status" value="1"/>
</dbReference>